<dbReference type="Proteomes" id="UP000426857">
    <property type="component" value="Chromosome"/>
</dbReference>
<reference evidence="2 3" key="1">
    <citation type="submission" date="2019-11" db="EMBL/GenBank/DDBJ databases">
        <title>FDA dAtabase for Regulatory Grade micrObial Sequences (FDA-ARGOS): Supporting development and validation of Infectious Disease Dx tests.</title>
        <authorList>
            <person name="Kerrigan L."/>
            <person name="Long C."/>
            <person name="Tallon L."/>
            <person name="Sadzewicz L."/>
            <person name="Vavikolanu K."/>
            <person name="Mehta A."/>
            <person name="Aluvathingal J."/>
            <person name="Nadendla S."/>
            <person name="Yan Y."/>
            <person name="Sichtig H."/>
        </authorList>
    </citation>
    <scope>NUCLEOTIDE SEQUENCE [LARGE SCALE GENOMIC DNA]</scope>
    <source>
        <strain evidence="2 3">FDAARGOS_674</strain>
    </source>
</reference>
<evidence type="ECO:0000313" key="3">
    <source>
        <dbReference type="Proteomes" id="UP000426857"/>
    </source>
</evidence>
<sequence>MSDLPAWVRVDVNAEHELAEAIYPHRYRAAYRAVWDARDQIAAAGRWLAVGAGVMAVHALVQTAITASQVLNTEPLLWGVGFIGWTGTAHVLWRTSRRIEEVVP</sequence>
<gene>
    <name evidence="2" type="ORF">FOB82_03100</name>
</gene>
<dbReference type="EMBL" id="CP046322">
    <property type="protein sequence ID" value="QGS34084.1"/>
    <property type="molecule type" value="Genomic_DNA"/>
</dbReference>
<name>A0A6B8TEW0_9CORY</name>
<keyword evidence="1" id="KW-0812">Transmembrane</keyword>
<evidence type="ECO:0000256" key="1">
    <source>
        <dbReference type="SAM" id="Phobius"/>
    </source>
</evidence>
<keyword evidence="1" id="KW-0472">Membrane</keyword>
<dbReference type="AlphaFoldDB" id="A0A6B8TEW0"/>
<feature type="transmembrane region" description="Helical" evidence="1">
    <location>
        <begin position="47"/>
        <end position="70"/>
    </location>
</feature>
<proteinExistence type="predicted"/>
<protein>
    <submittedName>
        <fullName evidence="2">Uncharacterized protein</fullName>
    </submittedName>
</protein>
<feature type="transmembrane region" description="Helical" evidence="1">
    <location>
        <begin position="76"/>
        <end position="93"/>
    </location>
</feature>
<evidence type="ECO:0000313" key="2">
    <source>
        <dbReference type="EMBL" id="QGS34084.1"/>
    </source>
</evidence>
<dbReference type="KEGG" id="cxe:FOB82_03100"/>
<accession>A0A6B8TEW0</accession>
<organism evidence="2 3">
    <name type="scientific">Corynebacterium xerosis</name>
    <dbReference type="NCBI Taxonomy" id="1725"/>
    <lineage>
        <taxon>Bacteria</taxon>
        <taxon>Bacillati</taxon>
        <taxon>Actinomycetota</taxon>
        <taxon>Actinomycetes</taxon>
        <taxon>Mycobacteriales</taxon>
        <taxon>Corynebacteriaceae</taxon>
        <taxon>Corynebacterium</taxon>
    </lineage>
</organism>
<dbReference type="RefSeq" id="WP_155867884.1">
    <property type="nucleotide sequence ID" value="NZ_CP046322.1"/>
</dbReference>
<keyword evidence="1" id="KW-1133">Transmembrane helix</keyword>